<sequence length="215" mass="24576">MENSFGIFSRSFLFTKLVAEPRNKPYTNTLYTIPEMKIGTKILILFLTFNLLSCKGSAQENETKKTISEFDFSTIEKFRETKLKGQIINDYDSIFSPSELKELSNIIYDYNIETTRQIVVVTIDSISPYSDIQKFATDLSNYWEIGNAEKNNGLTIVMCNPCRKIGIATGTETELILTNEICKKVIDQTIIPEFKNGNFYVGIKNGVVELIEKWK</sequence>
<dbReference type="PANTHER" id="PTHR30373:SF2">
    <property type="entry name" value="UPF0603 PROTEIN YGCG"/>
    <property type="match status" value="1"/>
</dbReference>
<keyword evidence="3" id="KW-1185">Reference proteome</keyword>
<dbReference type="Proteomes" id="UP001597061">
    <property type="component" value="Unassembled WGS sequence"/>
</dbReference>
<name>A0ABW3JKU0_9FLAO</name>
<dbReference type="InterPro" id="IPR007621">
    <property type="entry name" value="TPM_dom"/>
</dbReference>
<accession>A0ABW3JKU0</accession>
<proteinExistence type="predicted"/>
<reference evidence="3" key="1">
    <citation type="journal article" date="2019" name="Int. J. Syst. Evol. Microbiol.">
        <title>The Global Catalogue of Microorganisms (GCM) 10K type strain sequencing project: providing services to taxonomists for standard genome sequencing and annotation.</title>
        <authorList>
            <consortium name="The Broad Institute Genomics Platform"/>
            <consortium name="The Broad Institute Genome Sequencing Center for Infectious Disease"/>
            <person name="Wu L."/>
            <person name="Ma J."/>
        </authorList>
    </citation>
    <scope>NUCLEOTIDE SEQUENCE [LARGE SCALE GENOMIC DNA]</scope>
    <source>
        <strain evidence="3">CCUG 62414</strain>
    </source>
</reference>
<evidence type="ECO:0000313" key="3">
    <source>
        <dbReference type="Proteomes" id="UP001597061"/>
    </source>
</evidence>
<dbReference type="EMBL" id="JBHTJI010000027">
    <property type="protein sequence ID" value="MFD0991014.1"/>
    <property type="molecule type" value="Genomic_DNA"/>
</dbReference>
<dbReference type="Gene3D" id="3.10.310.50">
    <property type="match status" value="1"/>
</dbReference>
<evidence type="ECO:0000259" key="1">
    <source>
        <dbReference type="Pfam" id="PF04536"/>
    </source>
</evidence>
<organism evidence="2 3">
    <name type="scientific">Mariniflexile jejuense</name>
    <dbReference type="NCBI Taxonomy" id="1173582"/>
    <lineage>
        <taxon>Bacteria</taxon>
        <taxon>Pseudomonadati</taxon>
        <taxon>Bacteroidota</taxon>
        <taxon>Flavobacteriia</taxon>
        <taxon>Flavobacteriales</taxon>
        <taxon>Flavobacteriaceae</taxon>
        <taxon>Mariniflexile</taxon>
    </lineage>
</organism>
<protein>
    <submittedName>
        <fullName evidence="2">TPM domain-containing protein</fullName>
    </submittedName>
</protein>
<feature type="domain" description="TPM" evidence="1">
    <location>
        <begin position="88"/>
        <end position="212"/>
    </location>
</feature>
<evidence type="ECO:0000313" key="2">
    <source>
        <dbReference type="EMBL" id="MFD0991014.1"/>
    </source>
</evidence>
<dbReference type="PANTHER" id="PTHR30373">
    <property type="entry name" value="UPF0603 PROTEIN YGCG"/>
    <property type="match status" value="1"/>
</dbReference>
<comment type="caution">
    <text evidence="2">The sequence shown here is derived from an EMBL/GenBank/DDBJ whole genome shotgun (WGS) entry which is preliminary data.</text>
</comment>
<dbReference type="Pfam" id="PF04536">
    <property type="entry name" value="TPM_phosphatase"/>
    <property type="match status" value="1"/>
</dbReference>
<gene>
    <name evidence="2" type="ORF">ACFQ1R_12975</name>
</gene>